<evidence type="ECO:0000313" key="1">
    <source>
        <dbReference type="EMBL" id="ATW29823.1"/>
    </source>
</evidence>
<organism evidence="1 2">
    <name type="scientific">Candidatus Williamhamiltonella defendens</name>
    <dbReference type="NCBI Taxonomy" id="138072"/>
    <lineage>
        <taxon>Bacteria</taxon>
        <taxon>Pseudomonadati</taxon>
        <taxon>Pseudomonadota</taxon>
        <taxon>Gammaproteobacteria</taxon>
        <taxon>Enterobacterales</taxon>
        <taxon>Enterobacteriaceae</taxon>
        <taxon>aphid secondary symbionts</taxon>
        <taxon>Candidatus Williamhamiltonella</taxon>
    </lineage>
</organism>
<reference evidence="2" key="2">
    <citation type="submission" date="2017-11" db="EMBL/GenBank/DDBJ databases">
        <title>PacBio sequencing of new strain of the secondary endosymbiont Candidatus Hamiltonella defensa.</title>
        <authorList>
            <person name="Strand M.R."/>
            <person name="Oliver K."/>
        </authorList>
    </citation>
    <scope>NUCLEOTIDE SEQUENCE [LARGE SCALE GENOMIC DNA]</scope>
    <source>
        <strain evidence="2">A2C</strain>
    </source>
</reference>
<gene>
    <name evidence="1" type="ORF">BJP41_05140</name>
</gene>
<dbReference type="RefSeq" id="WP_234810889.1">
    <property type="nucleotide sequence ID" value="NZ_CAWNMT010000001.1"/>
</dbReference>
<dbReference type="Proteomes" id="UP000230008">
    <property type="component" value="Chromosome"/>
</dbReference>
<sequence length="92" mass="10159">MRSIFSAAPLLGALALSGCTSIERIHQNMNSSEATDAKARQQIQKLTSPSPVLREAARQWVNPTPMMDRAAIKKATPPCIAKRFNFSYNIKN</sequence>
<reference evidence="2" key="1">
    <citation type="submission" date="2016-10" db="EMBL/GenBank/DDBJ databases">
        <authorList>
            <person name="Chevignon G."/>
        </authorList>
    </citation>
    <scope>NUCLEOTIDE SEQUENCE [LARGE SCALE GENOMIC DNA]</scope>
    <source>
        <strain evidence="2">A2C</strain>
    </source>
</reference>
<proteinExistence type="predicted"/>
<evidence type="ECO:0000313" key="2">
    <source>
        <dbReference type="Proteomes" id="UP000230008"/>
    </source>
</evidence>
<evidence type="ECO:0008006" key="3">
    <source>
        <dbReference type="Google" id="ProtNLM"/>
    </source>
</evidence>
<accession>A0A2D3T2B9</accession>
<protein>
    <recommendedName>
        <fullName evidence="3">Lipoprotein</fullName>
    </recommendedName>
</protein>
<name>A0A2D3T2B9_9ENTR</name>
<dbReference type="AlphaFoldDB" id="A0A2D3T2B9"/>
<dbReference type="EMBL" id="CP017606">
    <property type="protein sequence ID" value="ATW29823.1"/>
    <property type="molecule type" value="Genomic_DNA"/>
</dbReference>
<dbReference type="PROSITE" id="PS51257">
    <property type="entry name" value="PROKAR_LIPOPROTEIN"/>
    <property type="match status" value="1"/>
</dbReference>